<dbReference type="SUPFAM" id="SSF55961">
    <property type="entry name" value="Bet v1-like"/>
    <property type="match status" value="1"/>
</dbReference>
<evidence type="ECO:0000313" key="3">
    <source>
        <dbReference type="EMBL" id="KFU78807.1"/>
    </source>
</evidence>
<comment type="caution">
    <text evidence="3">The sequence shown here is derived from an EMBL/GenBank/DDBJ whole genome shotgun (WGS) entry which is preliminary data.</text>
</comment>
<reference evidence="3 4" key="1">
    <citation type="journal article" date="2014" name="Genome Announc.">
        <title>Draft Genome Sequence of Amycolatopsis lurida NRRL 2430, Producer of the Glycopeptide Family Antibiotic Ristocetin.</title>
        <authorList>
            <person name="Kwun M.J."/>
            <person name="Hong H.J."/>
        </authorList>
    </citation>
    <scope>NUCLEOTIDE SEQUENCE [LARGE SCALE GENOMIC DNA]</scope>
    <source>
        <strain evidence="3 4">NRRL 2430</strain>
    </source>
</reference>
<dbReference type="AlphaFoldDB" id="A0A2P2FQ30"/>
<protein>
    <submittedName>
        <fullName evidence="3">Polyketide cyclase</fullName>
    </submittedName>
</protein>
<sequence length="153" mass="17340">MIAPAEETSMTDLTITRLLDAPRELVFRVWTDPDHLAQWWGPIGFTATSCTVNLTEGGKWRICMSDGETDLWASGVYHEIVPPERLVFSFAWEEPEGSRGHDTLVTVTLSDLDGKTEMSFHQAIFETVAERDSHNEGWQSCFSRLVTHLAEQR</sequence>
<gene>
    <name evidence="3" type="ORF">BB31_24000</name>
</gene>
<organism evidence="3 4">
    <name type="scientific">Amycolatopsis lurida NRRL 2430</name>
    <dbReference type="NCBI Taxonomy" id="1460371"/>
    <lineage>
        <taxon>Bacteria</taxon>
        <taxon>Bacillati</taxon>
        <taxon>Actinomycetota</taxon>
        <taxon>Actinomycetes</taxon>
        <taxon>Pseudonocardiales</taxon>
        <taxon>Pseudonocardiaceae</taxon>
        <taxon>Amycolatopsis</taxon>
    </lineage>
</organism>
<evidence type="ECO:0000256" key="1">
    <source>
        <dbReference type="ARBA" id="ARBA00006817"/>
    </source>
</evidence>
<dbReference type="Gene3D" id="3.30.530.20">
    <property type="match status" value="1"/>
</dbReference>
<feature type="domain" description="Activator of Hsp90 ATPase homologue 1/2-like C-terminal" evidence="2">
    <location>
        <begin position="20"/>
        <end position="149"/>
    </location>
</feature>
<name>A0A2P2FQ30_AMYLU</name>
<dbReference type="CDD" id="cd07814">
    <property type="entry name" value="SRPBCC_CalC_Aha1-like"/>
    <property type="match status" value="1"/>
</dbReference>
<dbReference type="Pfam" id="PF08327">
    <property type="entry name" value="AHSA1"/>
    <property type="match status" value="1"/>
</dbReference>
<dbReference type="EMBL" id="JFBM01000022">
    <property type="protein sequence ID" value="KFU78807.1"/>
    <property type="molecule type" value="Genomic_DNA"/>
</dbReference>
<evidence type="ECO:0000313" key="4">
    <source>
        <dbReference type="Proteomes" id="UP000256220"/>
    </source>
</evidence>
<dbReference type="InterPro" id="IPR023393">
    <property type="entry name" value="START-like_dom_sf"/>
</dbReference>
<evidence type="ECO:0000259" key="2">
    <source>
        <dbReference type="Pfam" id="PF08327"/>
    </source>
</evidence>
<comment type="similarity">
    <text evidence="1">Belongs to the AHA1 family.</text>
</comment>
<proteinExistence type="inferred from homology"/>
<dbReference type="InterPro" id="IPR013538">
    <property type="entry name" value="ASHA1/2-like_C"/>
</dbReference>
<accession>A0A2P2FQ30</accession>
<dbReference type="Proteomes" id="UP000256220">
    <property type="component" value="Unassembled WGS sequence"/>
</dbReference>
<keyword evidence="4" id="KW-1185">Reference proteome</keyword>